<organism evidence="2">
    <name type="scientific">Candidatus Kentrum sp. LFY</name>
    <dbReference type="NCBI Taxonomy" id="2126342"/>
    <lineage>
        <taxon>Bacteria</taxon>
        <taxon>Pseudomonadati</taxon>
        <taxon>Pseudomonadota</taxon>
        <taxon>Gammaproteobacteria</taxon>
        <taxon>Candidatus Kentrum</taxon>
    </lineage>
</organism>
<reference evidence="2" key="1">
    <citation type="submission" date="2019-02" db="EMBL/GenBank/DDBJ databases">
        <authorList>
            <person name="Gruber-Vodicka R. H."/>
            <person name="Seah K. B. B."/>
        </authorList>
    </citation>
    <scope>NUCLEOTIDE SEQUENCE</scope>
    <source>
        <strain evidence="2">BECK_M7</strain>
    </source>
</reference>
<feature type="compositionally biased region" description="Polar residues" evidence="1">
    <location>
        <begin position="325"/>
        <end position="345"/>
    </location>
</feature>
<dbReference type="InterPro" id="IPR011330">
    <property type="entry name" value="Glyco_hydro/deAcase_b/a-brl"/>
</dbReference>
<dbReference type="SUPFAM" id="SSF88713">
    <property type="entry name" value="Glycoside hydrolase/deacetylase"/>
    <property type="match status" value="1"/>
</dbReference>
<evidence type="ECO:0000256" key="1">
    <source>
        <dbReference type="SAM" id="MobiDB-lite"/>
    </source>
</evidence>
<dbReference type="AlphaFoldDB" id="A0A450UPE2"/>
<gene>
    <name evidence="2" type="ORF">BECKLFY1418B_GA0070995_10577</name>
</gene>
<proteinExistence type="predicted"/>
<dbReference type="PANTHER" id="PTHR30105:SF2">
    <property type="entry name" value="DIVERGENT POLYSACCHARIDE DEACETYLASE SUPERFAMILY"/>
    <property type="match status" value="1"/>
</dbReference>
<feature type="region of interest" description="Disordered" evidence="1">
    <location>
        <begin position="58"/>
        <end position="89"/>
    </location>
</feature>
<dbReference type="Pfam" id="PF04748">
    <property type="entry name" value="Polysacc_deac_2"/>
    <property type="match status" value="1"/>
</dbReference>
<protein>
    <submittedName>
        <fullName evidence="2">Uncharacterized conserved protein YibQ, putative polysaccharide deacetylase 2 family</fullName>
    </submittedName>
</protein>
<feature type="compositionally biased region" description="Polar residues" evidence="1">
    <location>
        <begin position="58"/>
        <end position="77"/>
    </location>
</feature>
<evidence type="ECO:0000313" key="2">
    <source>
        <dbReference type="EMBL" id="VFJ94340.1"/>
    </source>
</evidence>
<dbReference type="EMBL" id="CAADFF010000057">
    <property type="protein sequence ID" value="VFJ94340.1"/>
    <property type="molecule type" value="Genomic_DNA"/>
</dbReference>
<dbReference type="InterPro" id="IPR006837">
    <property type="entry name" value="Divergent_DAC"/>
</dbReference>
<name>A0A450UPE2_9GAMM</name>
<dbReference type="PANTHER" id="PTHR30105">
    <property type="entry name" value="UNCHARACTERIZED YIBQ-RELATED"/>
    <property type="match status" value="1"/>
</dbReference>
<accession>A0A450UPE2</accession>
<sequence length="381" mass="42693">MCCHQQPISSVNLRHFMETHVTVMPQNQPYHVIVLQVIRILLWLVGSFSVVSAETQKQENNTLSHSPLRITSDQGPDSSHAELSKRHPEKKHLIGHLPQVTPFVSVIVDDLGYRLAEGIRAVNLPGPITLSIIPHTPHAQKLSDLAHRLGKEILLHMPMESKANHYLEPGGLTTRMTRAELIKATRAGIDSLPHARGINNHMGSLLTRQEKPMRWLMEAILQHEKNLYFVDSRTTADTIAATMAKQYGIPTLQRDVFLDHEPNANAILAQLHRMVRKARAQGTALGLAHPYPETLDVLKHALPQLEDRGITLVPVSTLLLAKQMRQGQQSAKDTNKPGSSPTQMESSDFIRWVFPWVRCVESASNRVCGDRNTVEQDNPSR</sequence>
<dbReference type="CDD" id="cd10936">
    <property type="entry name" value="CE4_DAC2"/>
    <property type="match status" value="1"/>
</dbReference>
<dbReference type="Gene3D" id="3.20.20.370">
    <property type="entry name" value="Glycoside hydrolase/deacetylase"/>
    <property type="match status" value="1"/>
</dbReference>
<dbReference type="GO" id="GO:0005975">
    <property type="term" value="P:carbohydrate metabolic process"/>
    <property type="evidence" value="ECO:0007669"/>
    <property type="project" value="InterPro"/>
</dbReference>
<feature type="region of interest" description="Disordered" evidence="1">
    <location>
        <begin position="324"/>
        <end position="345"/>
    </location>
</feature>